<sequence>SQWSAPNSKYTDDRFGWLIDYKVSYSIRLIQVRCRHTILDMNSGNVEASLLPKHDDIESQNEKLQGTEEGIGIDIRKAIVNLKKLKSFEILKSALKIFTRPSYSEQAINFWYLTVCVLQSVMFLALLYKYLDWSAFWNMGMVISCTEEQTGVAALGLSDYYGRHSKKTGFQLMLGFFIFGNVLRLPCLYAGLCNGSFAGVMITSIVIMSVSIGNLVKWIAFLLYFQYCKQQTMEKKVDDHKQGKTVKAAGDLS</sequence>
<feature type="transmembrane region" description="Helical" evidence="1">
    <location>
        <begin position="172"/>
        <end position="192"/>
    </location>
</feature>
<dbReference type="EnsemblPlants" id="AUR62005356-RA">
    <property type="protein sequence ID" value="AUR62005356-RA:cds"/>
    <property type="gene ID" value="AUR62005356"/>
</dbReference>
<feature type="transmembrane region" description="Helical" evidence="1">
    <location>
        <begin position="198"/>
        <end position="225"/>
    </location>
</feature>
<reference evidence="2" key="2">
    <citation type="submission" date="2021-03" db="UniProtKB">
        <authorList>
            <consortium name="EnsemblPlants"/>
        </authorList>
    </citation>
    <scope>IDENTIFICATION</scope>
</reference>
<evidence type="ECO:0000256" key="1">
    <source>
        <dbReference type="SAM" id="Phobius"/>
    </source>
</evidence>
<keyword evidence="1" id="KW-1133">Transmembrane helix</keyword>
<feature type="transmembrane region" description="Helical" evidence="1">
    <location>
        <begin position="110"/>
        <end position="131"/>
    </location>
</feature>
<organism evidence="2 3">
    <name type="scientific">Chenopodium quinoa</name>
    <name type="common">Quinoa</name>
    <dbReference type="NCBI Taxonomy" id="63459"/>
    <lineage>
        <taxon>Eukaryota</taxon>
        <taxon>Viridiplantae</taxon>
        <taxon>Streptophyta</taxon>
        <taxon>Embryophyta</taxon>
        <taxon>Tracheophyta</taxon>
        <taxon>Spermatophyta</taxon>
        <taxon>Magnoliopsida</taxon>
        <taxon>eudicotyledons</taxon>
        <taxon>Gunneridae</taxon>
        <taxon>Pentapetalae</taxon>
        <taxon>Caryophyllales</taxon>
        <taxon>Chenopodiaceae</taxon>
        <taxon>Chenopodioideae</taxon>
        <taxon>Atripliceae</taxon>
        <taxon>Chenopodium</taxon>
    </lineage>
</organism>
<dbReference type="Gramene" id="AUR62005356-RA">
    <property type="protein sequence ID" value="AUR62005356-RA:cds"/>
    <property type="gene ID" value="AUR62005356"/>
</dbReference>
<protein>
    <submittedName>
        <fullName evidence="2">Uncharacterized protein</fullName>
    </submittedName>
</protein>
<dbReference type="PANTHER" id="PTHR36714">
    <property type="entry name" value="T23E23.1"/>
    <property type="match status" value="1"/>
</dbReference>
<reference evidence="2" key="1">
    <citation type="journal article" date="2017" name="Nature">
        <title>The genome of Chenopodium quinoa.</title>
        <authorList>
            <person name="Jarvis D.E."/>
            <person name="Ho Y.S."/>
            <person name="Lightfoot D.J."/>
            <person name="Schmoeckel S.M."/>
            <person name="Li B."/>
            <person name="Borm T.J.A."/>
            <person name="Ohyanagi H."/>
            <person name="Mineta K."/>
            <person name="Michell C.T."/>
            <person name="Saber N."/>
            <person name="Kharbatia N.M."/>
            <person name="Rupper R.R."/>
            <person name="Sharp A.R."/>
            <person name="Dally N."/>
            <person name="Boughton B.A."/>
            <person name="Woo Y.H."/>
            <person name="Gao G."/>
            <person name="Schijlen E.G.W.M."/>
            <person name="Guo X."/>
            <person name="Momin A.A."/>
            <person name="Negrao S."/>
            <person name="Al-Babili S."/>
            <person name="Gehring C."/>
            <person name="Roessner U."/>
            <person name="Jung C."/>
            <person name="Murphy K."/>
            <person name="Arold S.T."/>
            <person name="Gojobori T."/>
            <person name="van der Linden C.G."/>
            <person name="van Loo E.N."/>
            <person name="Jellen E.N."/>
            <person name="Maughan P.J."/>
            <person name="Tester M."/>
        </authorList>
    </citation>
    <scope>NUCLEOTIDE SEQUENCE [LARGE SCALE GENOMIC DNA]</scope>
    <source>
        <strain evidence="2">cv. PI 614886</strain>
    </source>
</reference>
<keyword evidence="1" id="KW-0812">Transmembrane</keyword>
<dbReference type="AlphaFoldDB" id="A0A803L0G8"/>
<dbReference type="Proteomes" id="UP000596660">
    <property type="component" value="Unplaced"/>
</dbReference>
<evidence type="ECO:0000313" key="3">
    <source>
        <dbReference type="Proteomes" id="UP000596660"/>
    </source>
</evidence>
<keyword evidence="3" id="KW-1185">Reference proteome</keyword>
<proteinExistence type="predicted"/>
<keyword evidence="1" id="KW-0472">Membrane</keyword>
<accession>A0A803L0G8</accession>
<dbReference type="PANTHER" id="PTHR36714:SF1">
    <property type="entry name" value="T23E23.1"/>
    <property type="match status" value="1"/>
</dbReference>
<name>A0A803L0G8_CHEQI</name>
<evidence type="ECO:0000313" key="2">
    <source>
        <dbReference type="EnsemblPlants" id="AUR62005356-RA:cds"/>
    </source>
</evidence>